<dbReference type="EMBL" id="CP015098">
    <property type="protein sequence ID" value="AMW08883.1"/>
    <property type="molecule type" value="Genomic_DNA"/>
</dbReference>
<sequence length="121" mass="12503">MTYARAVEVPPGPDPVLDLGRVRGSVEVSVDGEFAGEAFCAPYRFPLRGAAGRTVRLEATVRGTPAPYLAEATPTAWAFPSQLPSGLWGPVTLRVPSGGQGSSGGSWAEPGADRGEGRPVP</sequence>
<reference evidence="3" key="1">
    <citation type="submission" date="2016-04" db="EMBL/GenBank/DDBJ databases">
        <authorList>
            <person name="Zhang B."/>
        </authorList>
    </citation>
    <scope>NUCLEOTIDE SEQUENCE [LARGE SCALE GENOMIC DNA]</scope>
    <source>
        <strain evidence="3">S10</strain>
    </source>
</reference>
<name>A0A143BUQ6_9ACTN</name>
<proteinExistence type="predicted"/>
<feature type="region of interest" description="Disordered" evidence="1">
    <location>
        <begin position="90"/>
        <end position="121"/>
    </location>
</feature>
<dbReference type="Proteomes" id="UP000076096">
    <property type="component" value="Chromosome"/>
</dbReference>
<evidence type="ECO:0000313" key="2">
    <source>
        <dbReference type="EMBL" id="AMW08883.1"/>
    </source>
</evidence>
<evidence type="ECO:0000313" key="3">
    <source>
        <dbReference type="Proteomes" id="UP000076096"/>
    </source>
</evidence>
<dbReference type="STRING" id="1783515.A4E84_04860"/>
<protein>
    <submittedName>
        <fullName evidence="2">Uncharacterized protein</fullName>
    </submittedName>
</protein>
<organism evidence="2 3">
    <name type="scientific">Streptomyces qaidamensis</name>
    <dbReference type="NCBI Taxonomy" id="1783515"/>
    <lineage>
        <taxon>Bacteria</taxon>
        <taxon>Bacillati</taxon>
        <taxon>Actinomycetota</taxon>
        <taxon>Actinomycetes</taxon>
        <taxon>Kitasatosporales</taxon>
        <taxon>Streptomycetaceae</taxon>
        <taxon>Streptomyces</taxon>
        <taxon>Streptomyces aurantiacus group</taxon>
    </lineage>
</organism>
<keyword evidence="3" id="KW-1185">Reference proteome</keyword>
<dbReference type="RefSeq" id="WP_062925349.1">
    <property type="nucleotide sequence ID" value="NZ_CP015098.1"/>
</dbReference>
<evidence type="ECO:0000256" key="1">
    <source>
        <dbReference type="SAM" id="MobiDB-lite"/>
    </source>
</evidence>
<dbReference type="InterPro" id="IPR008979">
    <property type="entry name" value="Galactose-bd-like_sf"/>
</dbReference>
<dbReference type="SUPFAM" id="SSF49785">
    <property type="entry name" value="Galactose-binding domain-like"/>
    <property type="match status" value="1"/>
</dbReference>
<gene>
    <name evidence="2" type="ORF">A4E84_04860</name>
</gene>
<feature type="compositionally biased region" description="Basic and acidic residues" evidence="1">
    <location>
        <begin position="111"/>
        <end position="121"/>
    </location>
</feature>
<dbReference type="AlphaFoldDB" id="A0A143BUQ6"/>
<accession>A0A143BUQ6</accession>
<dbReference type="KEGG" id="stsi:A4E84_04860"/>